<dbReference type="InterPro" id="IPR014729">
    <property type="entry name" value="Rossmann-like_a/b/a_fold"/>
</dbReference>
<feature type="domain" description="Photolyase/cryptochrome alpha/beta" evidence="8">
    <location>
        <begin position="2"/>
        <end position="133"/>
    </location>
</feature>
<dbReference type="PROSITE" id="PS51645">
    <property type="entry name" value="PHR_CRY_ALPHA_BETA"/>
    <property type="match status" value="1"/>
</dbReference>
<reference evidence="9 10" key="1">
    <citation type="submission" date="2019-08" db="EMBL/GenBank/DDBJ databases">
        <title>Genome of Luteibaculum oceani JCM 18817.</title>
        <authorList>
            <person name="Bowman J.P."/>
        </authorList>
    </citation>
    <scope>NUCLEOTIDE SEQUENCE [LARGE SCALE GENOMIC DNA]</scope>
    <source>
        <strain evidence="9 10">JCM 18817</strain>
    </source>
</reference>
<dbReference type="EMBL" id="VORB01000001">
    <property type="protein sequence ID" value="TXC85342.1"/>
    <property type="molecule type" value="Genomic_DNA"/>
</dbReference>
<dbReference type="SUPFAM" id="SSF52425">
    <property type="entry name" value="Cryptochrome/photolyase, N-terminal domain"/>
    <property type="match status" value="1"/>
</dbReference>
<dbReference type="GO" id="GO:0006139">
    <property type="term" value="P:nucleobase-containing compound metabolic process"/>
    <property type="evidence" value="ECO:0007669"/>
    <property type="project" value="UniProtKB-ARBA"/>
</dbReference>
<feature type="binding site" evidence="5">
    <location>
        <position position="214"/>
    </location>
    <ligand>
        <name>FAD</name>
        <dbReference type="ChEBI" id="CHEBI:57692"/>
    </ligand>
</feature>
<dbReference type="InterPro" id="IPR036155">
    <property type="entry name" value="Crypto/Photolyase_N_sf"/>
</dbReference>
<dbReference type="Pfam" id="PF03441">
    <property type="entry name" value="FAD_binding_7"/>
    <property type="match status" value="1"/>
</dbReference>
<dbReference type="PRINTS" id="PR00147">
    <property type="entry name" value="DNAPHOTLYASE"/>
</dbReference>
<comment type="similarity">
    <text evidence="7">Belongs to the DNA photolyase family.</text>
</comment>
<dbReference type="OrthoDB" id="9772484at2"/>
<feature type="binding site" evidence="5">
    <location>
        <begin position="355"/>
        <end position="357"/>
    </location>
    <ligand>
        <name>FAD</name>
        <dbReference type="ChEBI" id="CHEBI:57692"/>
    </ligand>
</feature>
<dbReference type="InterPro" id="IPR018394">
    <property type="entry name" value="DNA_photolyase_1_CS_C"/>
</dbReference>
<dbReference type="InterPro" id="IPR036134">
    <property type="entry name" value="Crypto/Photolyase_FAD-like_sf"/>
</dbReference>
<evidence type="ECO:0000313" key="9">
    <source>
        <dbReference type="EMBL" id="TXC85342.1"/>
    </source>
</evidence>
<keyword evidence="10" id="KW-1185">Reference proteome</keyword>
<evidence type="ECO:0000256" key="4">
    <source>
        <dbReference type="ARBA" id="ARBA00022991"/>
    </source>
</evidence>
<dbReference type="Proteomes" id="UP000321168">
    <property type="component" value="Unassembled WGS sequence"/>
</dbReference>
<dbReference type="SUPFAM" id="SSF48173">
    <property type="entry name" value="Cryptochrome/photolyase FAD-binding domain"/>
    <property type="match status" value="1"/>
</dbReference>
<evidence type="ECO:0000313" key="10">
    <source>
        <dbReference type="Proteomes" id="UP000321168"/>
    </source>
</evidence>
<evidence type="ECO:0000256" key="1">
    <source>
        <dbReference type="ARBA" id="ARBA00001932"/>
    </source>
</evidence>
<dbReference type="GO" id="GO:0003904">
    <property type="term" value="F:deoxyribodipyrimidine photo-lyase activity"/>
    <property type="evidence" value="ECO:0007669"/>
    <property type="project" value="TreeGrafter"/>
</dbReference>
<dbReference type="InterPro" id="IPR005101">
    <property type="entry name" value="Cryptochr/Photolyase_FAD-bd"/>
</dbReference>
<dbReference type="PANTHER" id="PTHR11455">
    <property type="entry name" value="CRYPTOCHROME"/>
    <property type="match status" value="1"/>
</dbReference>
<protein>
    <submittedName>
        <fullName evidence="9">Deoxyribodipyrimidine photo-lyase</fullName>
    </submittedName>
</protein>
<dbReference type="PANTHER" id="PTHR11455:SF9">
    <property type="entry name" value="CRYPTOCHROME CIRCADIAN CLOCK 5 ISOFORM X1"/>
    <property type="match status" value="1"/>
</dbReference>
<feature type="site" description="Electron transfer via tryptophanyl radical" evidence="6">
    <location>
        <position position="342"/>
    </location>
</feature>
<comment type="caution">
    <text evidence="9">The sequence shown here is derived from an EMBL/GenBank/DDBJ whole genome shotgun (WGS) entry which is preliminary data.</text>
</comment>
<evidence type="ECO:0000259" key="8">
    <source>
        <dbReference type="PROSITE" id="PS51645"/>
    </source>
</evidence>
<keyword evidence="3 5" id="KW-0274">FAD</keyword>
<feature type="binding site" evidence="5">
    <location>
        <begin position="226"/>
        <end position="230"/>
    </location>
    <ligand>
        <name>FAD</name>
        <dbReference type="ChEBI" id="CHEBI:57692"/>
    </ligand>
</feature>
<comment type="cofactor">
    <cofactor evidence="1">
        <name>(6R)-5,10-methylene-5,6,7,8-tetrahydrofolate</name>
        <dbReference type="ChEBI" id="CHEBI:15636"/>
    </cofactor>
</comment>
<organism evidence="9 10">
    <name type="scientific">Luteibaculum oceani</name>
    <dbReference type="NCBI Taxonomy" id="1294296"/>
    <lineage>
        <taxon>Bacteria</taxon>
        <taxon>Pseudomonadati</taxon>
        <taxon>Bacteroidota</taxon>
        <taxon>Flavobacteriia</taxon>
        <taxon>Flavobacteriales</taxon>
        <taxon>Luteibaculaceae</taxon>
        <taxon>Luteibaculum</taxon>
    </lineage>
</organism>
<feature type="site" description="Electron transfer via tryptophanyl radical" evidence="6">
    <location>
        <position position="365"/>
    </location>
</feature>
<evidence type="ECO:0000256" key="5">
    <source>
        <dbReference type="PIRSR" id="PIRSR602081-1"/>
    </source>
</evidence>
<dbReference type="GO" id="GO:0009416">
    <property type="term" value="P:response to light stimulus"/>
    <property type="evidence" value="ECO:0007669"/>
    <property type="project" value="TreeGrafter"/>
</dbReference>
<dbReference type="PROSITE" id="PS00394">
    <property type="entry name" value="DNA_PHOTOLYASES_1_1"/>
    <property type="match status" value="1"/>
</dbReference>
<feature type="site" description="Electron transfer via tryptophanyl radical" evidence="6">
    <location>
        <position position="289"/>
    </location>
</feature>
<feature type="binding site" evidence="5">
    <location>
        <position position="255"/>
    </location>
    <ligand>
        <name>FAD</name>
        <dbReference type="ChEBI" id="CHEBI:57692"/>
    </ligand>
</feature>
<sequence>MANAIFWHRRDLRIDDNAGLFQALTEFQEVQPIFIFDSCILEELPKSDRRVSVIYDFIEDLNKAYQKAGASLKVYHGDPVEVFQNKVLSEFPELKKVFTNEDYEPYAKNRDEKIEAILAENGIAFQAEKDQVIWAKDDILKSSDNRPYTVFTPYFRKWKERLEKDGAYSFNVSDRLNHLAKVEYKLPNIESLGFSNQDVPLPNKEVSSDILNHYEEIRDYPAKAGTSRLSVHLRFGTISIRKLVQQAQEEGAEIFLSELAWRDFYQQILHHFPHVVNGSFRPQYDQIPWSNNEDYFKAWCEGKTGVPIVDAGMRELNETGYMHNRVRMIVASFLTKNLLIDWRWGEAYFAEKLLDFDLAANNGGWQWAAGSGTDAAPYFRVFNPLTQAEKFDPRGTYIRKWVKDMGKDSYPKKPIVDIKESRKKAIEVYKKALSGE</sequence>
<name>A0A5C6VIG4_9FLAO</name>
<evidence type="ECO:0000256" key="2">
    <source>
        <dbReference type="ARBA" id="ARBA00022630"/>
    </source>
</evidence>
<feature type="binding site" evidence="5">
    <location>
        <begin position="258"/>
        <end position="265"/>
    </location>
    <ligand>
        <name>FAD</name>
        <dbReference type="ChEBI" id="CHEBI:57692"/>
    </ligand>
</feature>
<keyword evidence="4 7" id="KW-0157">Chromophore</keyword>
<proteinExistence type="inferred from homology"/>
<dbReference type="GO" id="GO:0071949">
    <property type="term" value="F:FAD binding"/>
    <property type="evidence" value="ECO:0007669"/>
    <property type="project" value="TreeGrafter"/>
</dbReference>
<dbReference type="GO" id="GO:0006950">
    <property type="term" value="P:response to stress"/>
    <property type="evidence" value="ECO:0007669"/>
    <property type="project" value="UniProtKB-ARBA"/>
</dbReference>
<dbReference type="Gene3D" id="3.40.50.620">
    <property type="entry name" value="HUPs"/>
    <property type="match status" value="1"/>
</dbReference>
<dbReference type="Pfam" id="PF00875">
    <property type="entry name" value="DNA_photolyase"/>
    <property type="match status" value="1"/>
</dbReference>
<keyword evidence="2 5" id="KW-0285">Flavoprotein</keyword>
<accession>A0A5C6VIG4</accession>
<dbReference type="GO" id="GO:0003677">
    <property type="term" value="F:DNA binding"/>
    <property type="evidence" value="ECO:0007669"/>
    <property type="project" value="TreeGrafter"/>
</dbReference>
<evidence type="ECO:0000256" key="7">
    <source>
        <dbReference type="RuleBase" id="RU004182"/>
    </source>
</evidence>
<evidence type="ECO:0000256" key="3">
    <source>
        <dbReference type="ARBA" id="ARBA00022827"/>
    </source>
</evidence>
<dbReference type="Gene3D" id="1.10.579.10">
    <property type="entry name" value="DNA Cyclobutane Dipyrimidine Photolyase, subunit A, domain 3"/>
    <property type="match status" value="1"/>
</dbReference>
<dbReference type="RefSeq" id="WP_147012685.1">
    <property type="nucleotide sequence ID" value="NZ_VORB01000001.1"/>
</dbReference>
<gene>
    <name evidence="9" type="ORF">FRX97_01585</name>
</gene>
<dbReference type="Gene3D" id="1.25.40.80">
    <property type="match status" value="1"/>
</dbReference>
<comment type="cofactor">
    <cofactor evidence="5">
        <name>FAD</name>
        <dbReference type="ChEBI" id="CHEBI:57692"/>
    </cofactor>
    <text evidence="5">Binds 1 FAD per subunit.</text>
</comment>
<evidence type="ECO:0000256" key="6">
    <source>
        <dbReference type="PIRSR" id="PIRSR602081-2"/>
    </source>
</evidence>
<keyword evidence="9" id="KW-0456">Lyase</keyword>
<dbReference type="PROSITE" id="PS00691">
    <property type="entry name" value="DNA_PHOTOLYASES_1_2"/>
    <property type="match status" value="1"/>
</dbReference>
<dbReference type="InterPro" id="IPR006050">
    <property type="entry name" value="DNA_photolyase_N"/>
</dbReference>
<dbReference type="InterPro" id="IPR002081">
    <property type="entry name" value="Cryptochrome/DNA_photolyase_1"/>
</dbReference>
<dbReference type="AlphaFoldDB" id="A0A5C6VIG4"/>